<feature type="region of interest" description="Disordered" evidence="7">
    <location>
        <begin position="1"/>
        <end position="71"/>
    </location>
</feature>
<dbReference type="CDD" id="cd07331">
    <property type="entry name" value="M48C_Oma1_like"/>
    <property type="match status" value="1"/>
</dbReference>
<comment type="cofactor">
    <cofactor evidence="6">
        <name>Zn(2+)</name>
        <dbReference type="ChEBI" id="CHEBI:29105"/>
    </cofactor>
    <text evidence="6">Binds 1 zinc ion per subunit.</text>
</comment>
<feature type="compositionally biased region" description="Polar residues" evidence="7">
    <location>
        <begin position="18"/>
        <end position="30"/>
    </location>
</feature>
<keyword evidence="3 6" id="KW-0378">Hydrolase</keyword>
<gene>
    <name evidence="9" type="ORF">PFL1_02950</name>
</gene>
<feature type="compositionally biased region" description="Gly residues" evidence="7">
    <location>
        <begin position="90"/>
        <end position="101"/>
    </location>
</feature>
<feature type="domain" description="Peptidase M48" evidence="8">
    <location>
        <begin position="231"/>
        <end position="398"/>
    </location>
</feature>
<evidence type="ECO:0000313" key="9">
    <source>
        <dbReference type="EMBL" id="EPQ29730.1"/>
    </source>
</evidence>
<keyword evidence="4 6" id="KW-0862">Zinc</keyword>
<dbReference type="PANTHER" id="PTHR22726:SF1">
    <property type="entry name" value="METALLOENDOPEPTIDASE OMA1, MITOCHONDRIAL"/>
    <property type="match status" value="1"/>
</dbReference>
<proteinExistence type="inferred from homology"/>
<organism evidence="9 10">
    <name type="scientific">Pseudozyma flocculosa PF-1</name>
    <dbReference type="NCBI Taxonomy" id="1277687"/>
    <lineage>
        <taxon>Eukaryota</taxon>
        <taxon>Fungi</taxon>
        <taxon>Dikarya</taxon>
        <taxon>Basidiomycota</taxon>
        <taxon>Ustilaginomycotina</taxon>
        <taxon>Ustilaginomycetes</taxon>
        <taxon>Ustilaginales</taxon>
        <taxon>Ustilaginaceae</taxon>
        <taxon>Pseudozyma</taxon>
    </lineage>
</organism>
<evidence type="ECO:0000256" key="1">
    <source>
        <dbReference type="ARBA" id="ARBA00022670"/>
    </source>
</evidence>
<dbReference type="GO" id="GO:0004222">
    <property type="term" value="F:metalloendopeptidase activity"/>
    <property type="evidence" value="ECO:0007669"/>
    <property type="project" value="InterPro"/>
</dbReference>
<dbReference type="OrthoDB" id="7464992at2759"/>
<dbReference type="RefSeq" id="XP_007878653.1">
    <property type="nucleotide sequence ID" value="XM_007880462.1"/>
</dbReference>
<keyword evidence="1 6" id="KW-0645">Protease</keyword>
<evidence type="ECO:0000256" key="7">
    <source>
        <dbReference type="SAM" id="MobiDB-lite"/>
    </source>
</evidence>
<evidence type="ECO:0000256" key="4">
    <source>
        <dbReference type="ARBA" id="ARBA00022833"/>
    </source>
</evidence>
<dbReference type="Proteomes" id="UP000053664">
    <property type="component" value="Unassembled WGS sequence"/>
</dbReference>
<dbReference type="GO" id="GO:0005743">
    <property type="term" value="C:mitochondrial inner membrane"/>
    <property type="evidence" value="ECO:0007669"/>
    <property type="project" value="TreeGrafter"/>
</dbReference>
<feature type="region of interest" description="Disordered" evidence="7">
    <location>
        <begin position="88"/>
        <end position="109"/>
    </location>
</feature>
<name>A0A061HCG0_9BASI</name>
<evidence type="ECO:0000259" key="8">
    <source>
        <dbReference type="Pfam" id="PF01435"/>
    </source>
</evidence>
<evidence type="ECO:0000256" key="2">
    <source>
        <dbReference type="ARBA" id="ARBA00022723"/>
    </source>
</evidence>
<dbReference type="Gene3D" id="3.30.2010.10">
    <property type="entry name" value="Metalloproteases ('zincins'), catalytic domain"/>
    <property type="match status" value="1"/>
</dbReference>
<keyword evidence="2" id="KW-0479">Metal-binding</keyword>
<dbReference type="HOGENOM" id="CLU_029002_1_0_1"/>
<dbReference type="GO" id="GO:0006515">
    <property type="term" value="P:protein quality control for misfolded or incompletely synthesized proteins"/>
    <property type="evidence" value="ECO:0007669"/>
    <property type="project" value="TreeGrafter"/>
</dbReference>
<dbReference type="PANTHER" id="PTHR22726">
    <property type="entry name" value="METALLOENDOPEPTIDASE OMA1"/>
    <property type="match status" value="1"/>
</dbReference>
<dbReference type="GO" id="GO:0046872">
    <property type="term" value="F:metal ion binding"/>
    <property type="evidence" value="ECO:0007669"/>
    <property type="project" value="UniProtKB-KW"/>
</dbReference>
<evidence type="ECO:0000256" key="3">
    <source>
        <dbReference type="ARBA" id="ARBA00022801"/>
    </source>
</evidence>
<dbReference type="Pfam" id="PF01435">
    <property type="entry name" value="Peptidase_M48"/>
    <property type="match status" value="1"/>
</dbReference>
<dbReference type="InterPro" id="IPR051156">
    <property type="entry name" value="Mito/Outer_Membr_Metalloprot"/>
</dbReference>
<dbReference type="GeneID" id="19317062"/>
<dbReference type="eggNOG" id="KOG2661">
    <property type="taxonomic scope" value="Eukaryota"/>
</dbReference>
<sequence>MAHRRLPSILGSPVPTWRSIQGSSASQRLPSQAIRPLRTSSAPRATYRRFGQPAPSSSPAPPPQSHNAAPTPLNLQTLQDILVQRTRANAGGGGGEGGGGNRRPRGRGFQSRPTLLFVVGGGAGVYYLVHLERVPETGRWRFIDVSREQEVAMGQDSYRQVLQQYRGKILPPNHPHSRHVRKTAERIIAALEDGQHSDVKHGSVDAALGSSGGGGGESSFFGATASDGGPRPKTDWELFVIDEPSEKNAFVLPGGKVFVFTGILPITANDDGLATVLGHEVAHQVARHSAEKVSGYKVLMFGALVLESLLGIDAGLSRTALTLLLSLPNSRKTELEADQIGLSIMAKACYDPREAARLWQRMQQSEGEGGGGGLGDAAKALLSTHPVSSQRIKKMQEWLPDAMSTRSQSGCPNPDDVSGFRSVVGGSRFGSAFG</sequence>
<dbReference type="EMBL" id="KE361630">
    <property type="protein sequence ID" value="EPQ29730.1"/>
    <property type="molecule type" value="Genomic_DNA"/>
</dbReference>
<dbReference type="AlphaFoldDB" id="A0A061HCG0"/>
<protein>
    <recommendedName>
        <fullName evidence="8">Peptidase M48 domain-containing protein</fullName>
    </recommendedName>
</protein>
<accession>A0A061HCG0</accession>
<evidence type="ECO:0000256" key="5">
    <source>
        <dbReference type="ARBA" id="ARBA00023049"/>
    </source>
</evidence>
<dbReference type="InterPro" id="IPR001915">
    <property type="entry name" value="Peptidase_M48"/>
</dbReference>
<evidence type="ECO:0000256" key="6">
    <source>
        <dbReference type="RuleBase" id="RU003983"/>
    </source>
</evidence>
<comment type="similarity">
    <text evidence="6">Belongs to the peptidase M48 family.</text>
</comment>
<keyword evidence="5 6" id="KW-0482">Metalloprotease</keyword>
<dbReference type="GO" id="GO:0034982">
    <property type="term" value="P:mitochondrial protein processing"/>
    <property type="evidence" value="ECO:0007669"/>
    <property type="project" value="TreeGrafter"/>
</dbReference>
<reference evidence="9 10" key="1">
    <citation type="journal article" date="2013" name="Plant Cell">
        <title>The transition from a phytopathogenic smut ancestor to an anamorphic biocontrol agent deciphered by comparative whole-genome analysis.</title>
        <authorList>
            <person name="Lefebvre F."/>
            <person name="Joly D.L."/>
            <person name="Labbe C."/>
            <person name="Teichmann B."/>
            <person name="Linning R."/>
            <person name="Belzile F."/>
            <person name="Bakkeren G."/>
            <person name="Belanger R.R."/>
        </authorList>
    </citation>
    <scope>NUCLEOTIDE SEQUENCE [LARGE SCALE GENOMIC DNA]</scope>
    <source>
        <strain evidence="9 10">PF-1</strain>
    </source>
</reference>
<evidence type="ECO:0000313" key="10">
    <source>
        <dbReference type="Proteomes" id="UP000053664"/>
    </source>
</evidence>
<dbReference type="KEGG" id="pfp:PFL1_02950"/>